<evidence type="ECO:0000256" key="5">
    <source>
        <dbReference type="ARBA" id="ARBA00022989"/>
    </source>
</evidence>
<name>A0ABU0AWT7_9FIRM</name>
<evidence type="ECO:0000256" key="3">
    <source>
        <dbReference type="ARBA" id="ARBA00022475"/>
    </source>
</evidence>
<organism evidence="9 10">
    <name type="scientific">Peptoniphilus koenoeneniae</name>
    <dbReference type="NCBI Taxonomy" id="507751"/>
    <lineage>
        <taxon>Bacteria</taxon>
        <taxon>Bacillati</taxon>
        <taxon>Bacillota</taxon>
        <taxon>Tissierellia</taxon>
        <taxon>Tissierellales</taxon>
        <taxon>Peptoniphilaceae</taxon>
        <taxon>Peptoniphilus</taxon>
    </lineage>
</organism>
<evidence type="ECO:0000256" key="6">
    <source>
        <dbReference type="ARBA" id="ARBA00023136"/>
    </source>
</evidence>
<comment type="similarity">
    <text evidence="2">Belongs to the EamA transporter family.</text>
</comment>
<evidence type="ECO:0000256" key="1">
    <source>
        <dbReference type="ARBA" id="ARBA00004651"/>
    </source>
</evidence>
<evidence type="ECO:0000256" key="2">
    <source>
        <dbReference type="ARBA" id="ARBA00007362"/>
    </source>
</evidence>
<dbReference type="SUPFAM" id="SSF103481">
    <property type="entry name" value="Multidrug resistance efflux transporter EmrE"/>
    <property type="match status" value="2"/>
</dbReference>
<feature type="transmembrane region" description="Helical" evidence="7">
    <location>
        <begin position="76"/>
        <end position="96"/>
    </location>
</feature>
<dbReference type="RefSeq" id="WP_307495272.1">
    <property type="nucleotide sequence ID" value="NZ_JAUSTN010000007.1"/>
</dbReference>
<dbReference type="PANTHER" id="PTHR42920">
    <property type="entry name" value="OS03G0707200 PROTEIN-RELATED"/>
    <property type="match status" value="1"/>
</dbReference>
<accession>A0ABU0AWT7</accession>
<evidence type="ECO:0000313" key="9">
    <source>
        <dbReference type="EMBL" id="MDQ0275490.1"/>
    </source>
</evidence>
<comment type="caution">
    <text evidence="9">The sequence shown here is derived from an EMBL/GenBank/DDBJ whole genome shotgun (WGS) entry which is preliminary data.</text>
</comment>
<evidence type="ECO:0000256" key="7">
    <source>
        <dbReference type="SAM" id="Phobius"/>
    </source>
</evidence>
<dbReference type="InterPro" id="IPR051258">
    <property type="entry name" value="Diverse_Substrate_Transporter"/>
</dbReference>
<sequence length="302" mass="33204">MKKEIRAALMLLLVALIWGTAFVFQSTAMDHVGPFTYNMARGLLAGFSLIIIILIRPKKLIDRSHYIDKKFSVKAGVILGILLSFAQNLQQAGMVFTDAGKSGFLTTLYIAFLPIFYFLMGKKPDKKVVICVILAIIGLYFISIKKDFTIERGDFLILLSAVGFALHIIFIDTYSSKCDGIILSCSQFFVFGIISGIIAFFIEDINMSEILAAKTSIFYTGILSSGLAYTLSIIALRDIDATIGSLILSLESIIAALAAAILLKESMTAREMLGCLIVFIATILAQIPSEILIKPFNKKIRQ</sequence>
<feature type="transmembrane region" description="Helical" evidence="7">
    <location>
        <begin position="39"/>
        <end position="55"/>
    </location>
</feature>
<keyword evidence="10" id="KW-1185">Reference proteome</keyword>
<feature type="transmembrane region" description="Helical" evidence="7">
    <location>
        <begin position="243"/>
        <end position="263"/>
    </location>
</feature>
<gene>
    <name evidence="9" type="ORF">J2S72_001517</name>
</gene>
<feature type="transmembrane region" description="Helical" evidence="7">
    <location>
        <begin position="181"/>
        <end position="202"/>
    </location>
</feature>
<protein>
    <submittedName>
        <fullName evidence="9">Drug/metabolite transporter (DMT)-like permease</fullName>
    </submittedName>
</protein>
<dbReference type="Pfam" id="PF00892">
    <property type="entry name" value="EamA"/>
    <property type="match status" value="2"/>
</dbReference>
<feature type="domain" description="EamA" evidence="8">
    <location>
        <begin position="7"/>
        <end position="143"/>
    </location>
</feature>
<dbReference type="InterPro" id="IPR000620">
    <property type="entry name" value="EamA_dom"/>
</dbReference>
<evidence type="ECO:0000256" key="4">
    <source>
        <dbReference type="ARBA" id="ARBA00022692"/>
    </source>
</evidence>
<dbReference type="EMBL" id="JAUSTN010000007">
    <property type="protein sequence ID" value="MDQ0275490.1"/>
    <property type="molecule type" value="Genomic_DNA"/>
</dbReference>
<evidence type="ECO:0000313" key="10">
    <source>
        <dbReference type="Proteomes" id="UP001236559"/>
    </source>
</evidence>
<feature type="transmembrane region" description="Helical" evidence="7">
    <location>
        <begin position="217"/>
        <end position="236"/>
    </location>
</feature>
<keyword evidence="4 7" id="KW-0812">Transmembrane</keyword>
<feature type="domain" description="EamA" evidence="8">
    <location>
        <begin position="152"/>
        <end position="284"/>
    </location>
</feature>
<proteinExistence type="inferred from homology"/>
<feature type="transmembrane region" description="Helical" evidence="7">
    <location>
        <begin position="269"/>
        <end position="293"/>
    </location>
</feature>
<dbReference type="InterPro" id="IPR037185">
    <property type="entry name" value="EmrE-like"/>
</dbReference>
<feature type="transmembrane region" description="Helical" evidence="7">
    <location>
        <begin position="155"/>
        <end position="174"/>
    </location>
</feature>
<keyword evidence="5 7" id="KW-1133">Transmembrane helix</keyword>
<evidence type="ECO:0000259" key="8">
    <source>
        <dbReference type="Pfam" id="PF00892"/>
    </source>
</evidence>
<reference evidence="9 10" key="1">
    <citation type="submission" date="2023-07" db="EMBL/GenBank/DDBJ databases">
        <title>Genomic Encyclopedia of Type Strains, Phase IV (KMG-IV): sequencing the most valuable type-strain genomes for metagenomic binning, comparative biology and taxonomic classification.</title>
        <authorList>
            <person name="Goeker M."/>
        </authorList>
    </citation>
    <scope>NUCLEOTIDE SEQUENCE [LARGE SCALE GENOMIC DNA]</scope>
    <source>
        <strain evidence="9 10">DSM 22616</strain>
    </source>
</reference>
<dbReference type="PANTHER" id="PTHR42920:SF5">
    <property type="entry name" value="EAMA DOMAIN-CONTAINING PROTEIN"/>
    <property type="match status" value="1"/>
</dbReference>
<dbReference type="Proteomes" id="UP001236559">
    <property type="component" value="Unassembled WGS sequence"/>
</dbReference>
<comment type="subcellular location">
    <subcellularLocation>
        <location evidence="1">Cell membrane</location>
        <topology evidence="1">Multi-pass membrane protein</topology>
    </subcellularLocation>
</comment>
<feature type="transmembrane region" description="Helical" evidence="7">
    <location>
        <begin position="102"/>
        <end position="120"/>
    </location>
</feature>
<keyword evidence="6 7" id="KW-0472">Membrane</keyword>
<keyword evidence="3" id="KW-1003">Cell membrane</keyword>
<feature type="transmembrane region" description="Helical" evidence="7">
    <location>
        <begin position="127"/>
        <end position="143"/>
    </location>
</feature>